<dbReference type="EMBL" id="KZ806828">
    <property type="protein sequence ID" value="PVH90037.1"/>
    <property type="molecule type" value="Genomic_DNA"/>
</dbReference>
<proteinExistence type="predicted"/>
<protein>
    <submittedName>
        <fullName evidence="1">Uncharacterized protein</fullName>
    </submittedName>
</protein>
<reference evidence="1 2" key="1">
    <citation type="journal article" date="2018" name="Sci. Rep.">
        <title>Comparative genomics provides insights into the lifestyle and reveals functional heterogeneity of dark septate endophytic fungi.</title>
        <authorList>
            <person name="Knapp D.G."/>
            <person name="Nemeth J.B."/>
            <person name="Barry K."/>
            <person name="Hainaut M."/>
            <person name="Henrissat B."/>
            <person name="Johnson J."/>
            <person name="Kuo A."/>
            <person name="Lim J.H.P."/>
            <person name="Lipzen A."/>
            <person name="Nolan M."/>
            <person name="Ohm R.A."/>
            <person name="Tamas L."/>
            <person name="Grigoriev I.V."/>
            <person name="Spatafora J.W."/>
            <person name="Nagy L.G."/>
            <person name="Kovacs G.M."/>
        </authorList>
    </citation>
    <scope>NUCLEOTIDE SEQUENCE [LARGE SCALE GENOMIC DNA]</scope>
    <source>
        <strain evidence="1 2">DSE2036</strain>
    </source>
</reference>
<evidence type="ECO:0000313" key="1">
    <source>
        <dbReference type="EMBL" id="PVH90037.1"/>
    </source>
</evidence>
<organism evidence="1 2">
    <name type="scientific">Periconia macrospinosa</name>
    <dbReference type="NCBI Taxonomy" id="97972"/>
    <lineage>
        <taxon>Eukaryota</taxon>
        <taxon>Fungi</taxon>
        <taxon>Dikarya</taxon>
        <taxon>Ascomycota</taxon>
        <taxon>Pezizomycotina</taxon>
        <taxon>Dothideomycetes</taxon>
        <taxon>Pleosporomycetidae</taxon>
        <taxon>Pleosporales</taxon>
        <taxon>Massarineae</taxon>
        <taxon>Periconiaceae</taxon>
        <taxon>Periconia</taxon>
    </lineage>
</organism>
<keyword evidence="2" id="KW-1185">Reference proteome</keyword>
<dbReference type="AlphaFoldDB" id="A0A2V1CWD8"/>
<dbReference type="Proteomes" id="UP000244855">
    <property type="component" value="Unassembled WGS sequence"/>
</dbReference>
<evidence type="ECO:0000313" key="2">
    <source>
        <dbReference type="Proteomes" id="UP000244855"/>
    </source>
</evidence>
<name>A0A2V1CWD8_9PLEO</name>
<sequence length="175" mass="20325">MCAGHQSMVAPPSPRIIPQRYTFELSAFGRVFAMHPKLRPSLVTITVRYTDWWYWEDLKPLELDSDHLRGIEFPQSVARIVMQLETIESHRKELEDLIGSMLNDPARWSFSRQDGVSLQIKKAKVLENTVQEWKWDGPTTFGDGRTFPHHPQGDTMPYIIKVLTWEVFQPEAAFV</sequence>
<dbReference type="OrthoDB" id="288942at2759"/>
<gene>
    <name evidence="1" type="ORF">DM02DRAFT_102569</name>
</gene>
<accession>A0A2V1CWD8</accession>